<dbReference type="Proteomes" id="UP000295301">
    <property type="component" value="Unassembled WGS sequence"/>
</dbReference>
<protein>
    <recommendedName>
        <fullName evidence="3">DUF1858 domain-containing protein</fullName>
    </recommendedName>
</protein>
<comment type="caution">
    <text evidence="1">The sequence shown here is derived from an EMBL/GenBank/DDBJ whole genome shotgun (WGS) entry which is preliminary data.</text>
</comment>
<evidence type="ECO:0000313" key="2">
    <source>
        <dbReference type="Proteomes" id="UP000295301"/>
    </source>
</evidence>
<dbReference type="NCBIfam" id="TIGR03980">
    <property type="entry name" value="prismane_assoc"/>
    <property type="match status" value="1"/>
</dbReference>
<keyword evidence="2" id="KW-1185">Reference proteome</keyword>
<dbReference type="RefSeq" id="WP_133361529.1">
    <property type="nucleotide sequence ID" value="NZ_SMUV01000073.1"/>
</dbReference>
<sequence>MKRPDIDNPDLPLADLFFHWPRVSLVFLDRGMLCPGCPIAPFHTVIEACEEYGLDEMAFRAEIRRGASDEA</sequence>
<evidence type="ECO:0000313" key="1">
    <source>
        <dbReference type="EMBL" id="TDK42402.1"/>
    </source>
</evidence>
<dbReference type="OrthoDB" id="5397989at2"/>
<dbReference type="Gene3D" id="1.10.3910.10">
    <property type="entry name" value="SP0561-like"/>
    <property type="match status" value="1"/>
</dbReference>
<proteinExistence type="predicted"/>
<gene>
    <name evidence="1" type="ORF">E1832_19925</name>
</gene>
<name>A0A4R5UTD9_9RHOB</name>
<accession>A0A4R5UTD9</accession>
<dbReference type="InterPro" id="IPR038062">
    <property type="entry name" value="ScdA-like_N_sf"/>
</dbReference>
<reference evidence="1 2" key="1">
    <citation type="submission" date="2019-03" db="EMBL/GenBank/DDBJ databases">
        <title>Ruegeria lutea sp. nov., a novel strain, isolated from marine sediment, the Masan Bay, South Korea.</title>
        <authorList>
            <person name="Kim J."/>
            <person name="Kim D.-Y."/>
            <person name="Lee S.-S."/>
        </authorList>
    </citation>
    <scope>NUCLEOTIDE SEQUENCE [LARGE SCALE GENOMIC DNA]</scope>
    <source>
        <strain evidence="1 2">318-1</strain>
    </source>
</reference>
<dbReference type="AlphaFoldDB" id="A0A4R5UTD9"/>
<evidence type="ECO:0008006" key="3">
    <source>
        <dbReference type="Google" id="ProtNLM"/>
    </source>
</evidence>
<organism evidence="1 2">
    <name type="scientific">Antarcticimicrobium luteum</name>
    <dbReference type="NCBI Taxonomy" id="2547397"/>
    <lineage>
        <taxon>Bacteria</taxon>
        <taxon>Pseudomonadati</taxon>
        <taxon>Pseudomonadota</taxon>
        <taxon>Alphaproteobacteria</taxon>
        <taxon>Rhodobacterales</taxon>
        <taxon>Paracoccaceae</taxon>
        <taxon>Antarcticimicrobium</taxon>
    </lineage>
</organism>
<dbReference type="EMBL" id="SMUV01000073">
    <property type="protein sequence ID" value="TDK42402.1"/>
    <property type="molecule type" value="Genomic_DNA"/>
</dbReference>
<dbReference type="InterPro" id="IPR023883">
    <property type="entry name" value="CHP03980_redox-disulphide"/>
</dbReference>